<dbReference type="EMBL" id="JSWE01000077">
    <property type="protein sequence ID" value="KIE05743.1"/>
    <property type="molecule type" value="Genomic_DNA"/>
</dbReference>
<dbReference type="InterPro" id="IPR012337">
    <property type="entry name" value="RNaseH-like_sf"/>
</dbReference>
<feature type="domain" description="Integrase catalytic" evidence="5">
    <location>
        <begin position="68"/>
        <end position="235"/>
    </location>
</feature>
<accession>A0A0C1QNW6</accession>
<comment type="caution">
    <text evidence="6">The sequence shown here is derived from an EMBL/GenBank/DDBJ whole genome shotgun (WGS) entry which is preliminary data.</text>
</comment>
<dbReference type="PROSITE" id="PS50994">
    <property type="entry name" value="INTEGRASE"/>
    <property type="match status" value="1"/>
</dbReference>
<dbReference type="PANTHER" id="PTHR35528">
    <property type="entry name" value="BLL1675 PROTEIN"/>
    <property type="match status" value="1"/>
</dbReference>
<dbReference type="GO" id="GO:0032196">
    <property type="term" value="P:transposition"/>
    <property type="evidence" value="ECO:0007669"/>
    <property type="project" value="UniProtKB-KW"/>
</dbReference>
<evidence type="ECO:0000313" key="7">
    <source>
        <dbReference type="Proteomes" id="UP000031258"/>
    </source>
</evidence>
<dbReference type="AlphaFoldDB" id="A0A0C1QNW6"/>
<reference evidence="6 7" key="1">
    <citation type="submission" date="2014-11" db="EMBL/GenBank/DDBJ databases">
        <title>A Rickettsiales Symbiont of Amoebae With Ancient Features.</title>
        <authorList>
            <person name="Schulz F."/>
            <person name="Martijn J."/>
            <person name="Wascher F."/>
            <person name="Kostanjsek R."/>
            <person name="Ettema T.J."/>
            <person name="Horn M."/>
        </authorList>
    </citation>
    <scope>NUCLEOTIDE SEQUENCE [LARGE SCALE GENOMIC DNA]</scope>
    <source>
        <strain evidence="6 7">UWC36</strain>
    </source>
</reference>
<evidence type="ECO:0000259" key="5">
    <source>
        <dbReference type="PROSITE" id="PS50994"/>
    </source>
</evidence>
<dbReference type="InterPro" id="IPR052183">
    <property type="entry name" value="IS_Transposase"/>
</dbReference>
<evidence type="ECO:0000256" key="2">
    <source>
        <dbReference type="ARBA" id="ARBA00022578"/>
    </source>
</evidence>
<dbReference type="SUPFAM" id="SSF53098">
    <property type="entry name" value="Ribonuclease H-like"/>
    <property type="match status" value="1"/>
</dbReference>
<dbReference type="InterPro" id="IPR001584">
    <property type="entry name" value="Integrase_cat-core"/>
</dbReference>
<dbReference type="GO" id="GO:0015074">
    <property type="term" value="P:DNA integration"/>
    <property type="evidence" value="ECO:0007669"/>
    <property type="project" value="InterPro"/>
</dbReference>
<dbReference type="GO" id="GO:0006310">
    <property type="term" value="P:DNA recombination"/>
    <property type="evidence" value="ECO:0007669"/>
    <property type="project" value="UniProtKB-KW"/>
</dbReference>
<keyword evidence="4" id="KW-0233">DNA recombination</keyword>
<dbReference type="PANTHER" id="PTHR35528:SF3">
    <property type="entry name" value="BLL1675 PROTEIN"/>
    <property type="match status" value="1"/>
</dbReference>
<dbReference type="InterPro" id="IPR032874">
    <property type="entry name" value="DDE_dom"/>
</dbReference>
<dbReference type="GO" id="GO:0003677">
    <property type="term" value="F:DNA binding"/>
    <property type="evidence" value="ECO:0007669"/>
    <property type="project" value="UniProtKB-KW"/>
</dbReference>
<dbReference type="InterPro" id="IPR036397">
    <property type="entry name" value="RNaseH_sf"/>
</dbReference>
<evidence type="ECO:0000256" key="1">
    <source>
        <dbReference type="ARBA" id="ARBA00002286"/>
    </source>
</evidence>
<sequence>MCFLMYKMHKYPSEIIRYVVILYHRYCLSLRDISEILLYRNIEVSYESNRKWNKKFGRIIANNIRSKRQYAPQDKWHLDEMRVVIGGEVFWLYWAIDSNGEELDIFLQNRRNTKAVKRFFKKLLKRCGFVPKTIATDKLKSYVSAKRHILKSTEHRKHKRLNNLIENSHQPTRQKERLMRKFKDPGATQLFLSSCDQYLNLLKVGRYKFRAENYRQKMKAAFALYNEATSVHYNA</sequence>
<dbReference type="Gene3D" id="3.30.420.10">
    <property type="entry name" value="Ribonuclease H-like superfamily/Ribonuclease H"/>
    <property type="match status" value="1"/>
</dbReference>
<evidence type="ECO:0000313" key="6">
    <source>
        <dbReference type="EMBL" id="KIE05743.1"/>
    </source>
</evidence>
<keyword evidence="3" id="KW-0238">DNA-binding</keyword>
<dbReference type="Pfam" id="PF13610">
    <property type="entry name" value="DDE_Tnp_IS240"/>
    <property type="match status" value="1"/>
</dbReference>
<gene>
    <name evidence="6" type="ORF">NF27_DA00070</name>
</gene>
<keyword evidence="2" id="KW-0815">Transposition</keyword>
<dbReference type="Proteomes" id="UP000031258">
    <property type="component" value="Unassembled WGS sequence"/>
</dbReference>
<evidence type="ECO:0000256" key="3">
    <source>
        <dbReference type="ARBA" id="ARBA00023125"/>
    </source>
</evidence>
<evidence type="ECO:0000256" key="4">
    <source>
        <dbReference type="ARBA" id="ARBA00023172"/>
    </source>
</evidence>
<comment type="function">
    <text evidence="1">Involved in the transposition of the insertion sequence.</text>
</comment>
<organism evidence="6 7">
    <name type="scientific">Candidatus Jidaibacter acanthamoebae</name>
    <dbReference type="NCBI Taxonomy" id="86105"/>
    <lineage>
        <taxon>Bacteria</taxon>
        <taxon>Pseudomonadati</taxon>
        <taxon>Pseudomonadota</taxon>
        <taxon>Alphaproteobacteria</taxon>
        <taxon>Rickettsiales</taxon>
        <taxon>Candidatus Midichloriaceae</taxon>
        <taxon>Candidatus Jidaibacter</taxon>
    </lineage>
</organism>
<protein>
    <submittedName>
        <fullName evidence="6">Transposase</fullName>
    </submittedName>
</protein>
<dbReference type="InterPro" id="IPR047930">
    <property type="entry name" value="Transpos_IS6"/>
</dbReference>
<dbReference type="NCBIfam" id="NF033587">
    <property type="entry name" value="transpos_IS6"/>
    <property type="match status" value="1"/>
</dbReference>
<proteinExistence type="predicted"/>
<name>A0A0C1QNW6_9RICK</name>
<keyword evidence="7" id="KW-1185">Reference proteome</keyword>